<dbReference type="InterPro" id="IPR011989">
    <property type="entry name" value="ARM-like"/>
</dbReference>
<feature type="region of interest" description="Disordered" evidence="1">
    <location>
        <begin position="345"/>
        <end position="399"/>
    </location>
</feature>
<dbReference type="SUPFAM" id="SSF48371">
    <property type="entry name" value="ARM repeat"/>
    <property type="match status" value="1"/>
</dbReference>
<reference evidence="3" key="1">
    <citation type="journal article" date="2019" name="Int. J. Syst. Evol. Microbiol.">
        <title>The Global Catalogue of Microorganisms (GCM) 10K type strain sequencing project: providing services to taxonomists for standard genome sequencing and annotation.</title>
        <authorList>
            <consortium name="The Broad Institute Genomics Platform"/>
            <consortium name="The Broad Institute Genome Sequencing Center for Infectious Disease"/>
            <person name="Wu L."/>
            <person name="Ma J."/>
        </authorList>
    </citation>
    <scope>NUCLEOTIDE SEQUENCE [LARGE SCALE GENOMIC DNA]</scope>
    <source>
        <strain evidence="3">JCM 17933</strain>
    </source>
</reference>
<proteinExistence type="predicted"/>
<dbReference type="Pfam" id="PF13646">
    <property type="entry name" value="HEAT_2"/>
    <property type="match status" value="1"/>
</dbReference>
<sequence>MITEVDFDGLISDLASPDKAIWRPARDRFKELGDAGVPALMAELLDEESPLDWAQAGLLLRELGDAAFCAIRDAVAADLPQEPARRARWTFGGFFGEHWDRLIESLEHPSADVRACAALCLQRMEAEALPATGALIRLLGDPDPDVRQRAIWALEELGPGTLDALRKVRESGPGACRANAFKAIMNIGGPEALSEKDRALWRRHLGAKAAADRPQEIWENSCIAVPGGDQQAVLELLDFSDPSPMYFDLGLAVASGSWWTVPEVEHEQRAEAFVTPEVDGWTLIVSGWCYPAWDDEWYARTRDVMRRLSERFGVAWGFAGRGYGGTAAWACAKNGDLIWEREVTDDDEWGDADPTEGIDTDEPLGIDPTTLSEKTPMRGTGLRALTPYGRDAPRSTDQC</sequence>
<evidence type="ECO:0008006" key="4">
    <source>
        <dbReference type="Google" id="ProtNLM"/>
    </source>
</evidence>
<dbReference type="InterPro" id="IPR016024">
    <property type="entry name" value="ARM-type_fold"/>
</dbReference>
<dbReference type="EMBL" id="BAABHF010000012">
    <property type="protein sequence ID" value="GAA4487705.1"/>
    <property type="molecule type" value="Genomic_DNA"/>
</dbReference>
<evidence type="ECO:0000313" key="3">
    <source>
        <dbReference type="Proteomes" id="UP001500503"/>
    </source>
</evidence>
<dbReference type="Proteomes" id="UP001500503">
    <property type="component" value="Unassembled WGS sequence"/>
</dbReference>
<dbReference type="Gene3D" id="1.25.10.10">
    <property type="entry name" value="Leucine-rich Repeat Variant"/>
    <property type="match status" value="1"/>
</dbReference>
<accession>A0ABP8PK74</accession>
<gene>
    <name evidence="2" type="ORF">GCM10023191_015980</name>
</gene>
<evidence type="ECO:0000313" key="2">
    <source>
        <dbReference type="EMBL" id="GAA4487705.1"/>
    </source>
</evidence>
<feature type="compositionally biased region" description="Acidic residues" evidence="1">
    <location>
        <begin position="345"/>
        <end position="364"/>
    </location>
</feature>
<protein>
    <recommendedName>
        <fullName evidence="4">HEAT repeat domain-containing protein</fullName>
    </recommendedName>
</protein>
<comment type="caution">
    <text evidence="2">The sequence shown here is derived from an EMBL/GenBank/DDBJ whole genome shotgun (WGS) entry which is preliminary data.</text>
</comment>
<organism evidence="2 3">
    <name type="scientific">Actinoallomurus oryzae</name>
    <dbReference type="NCBI Taxonomy" id="502180"/>
    <lineage>
        <taxon>Bacteria</taxon>
        <taxon>Bacillati</taxon>
        <taxon>Actinomycetota</taxon>
        <taxon>Actinomycetes</taxon>
        <taxon>Streptosporangiales</taxon>
        <taxon>Thermomonosporaceae</taxon>
        <taxon>Actinoallomurus</taxon>
    </lineage>
</organism>
<evidence type="ECO:0000256" key="1">
    <source>
        <dbReference type="SAM" id="MobiDB-lite"/>
    </source>
</evidence>
<keyword evidence="3" id="KW-1185">Reference proteome</keyword>
<name>A0ABP8PK74_9ACTN</name>